<dbReference type="Pfam" id="PF13673">
    <property type="entry name" value="Acetyltransf_10"/>
    <property type="match status" value="1"/>
</dbReference>
<dbReference type="Gene3D" id="3.40.630.30">
    <property type="match status" value="2"/>
</dbReference>
<evidence type="ECO:0000313" key="4">
    <source>
        <dbReference type="EMBL" id="KON97217.1"/>
    </source>
</evidence>
<organism evidence="4 6">
    <name type="scientific">Aneurinibacillus migulanus</name>
    <name type="common">Bacillus migulanus</name>
    <dbReference type="NCBI Taxonomy" id="47500"/>
    <lineage>
        <taxon>Bacteria</taxon>
        <taxon>Bacillati</taxon>
        <taxon>Bacillota</taxon>
        <taxon>Bacilli</taxon>
        <taxon>Bacillales</taxon>
        <taxon>Paenibacillaceae</taxon>
        <taxon>Aneurinibacillus group</taxon>
        <taxon>Aneurinibacillus</taxon>
    </lineage>
</organism>
<dbReference type="EMBL" id="LGUG01000004">
    <property type="protein sequence ID" value="KON97217.1"/>
    <property type="molecule type" value="Genomic_DNA"/>
</dbReference>
<keyword evidence="1 4" id="KW-0808">Transferase</keyword>
<dbReference type="GeneID" id="42307214"/>
<evidence type="ECO:0000259" key="3">
    <source>
        <dbReference type="PROSITE" id="PS51186"/>
    </source>
</evidence>
<protein>
    <submittedName>
        <fullName evidence="4 5">Acetyltransferase</fullName>
    </submittedName>
</protein>
<dbReference type="PANTHER" id="PTHR43420:SF44">
    <property type="entry name" value="ACETYLTRANSFERASE YPEA"/>
    <property type="match status" value="1"/>
</dbReference>
<feature type="domain" description="N-acetyltransferase" evidence="3">
    <location>
        <begin position="156"/>
        <end position="283"/>
    </location>
</feature>
<dbReference type="CDD" id="cd04301">
    <property type="entry name" value="NAT_SF"/>
    <property type="match status" value="2"/>
</dbReference>
<dbReference type="InterPro" id="IPR016181">
    <property type="entry name" value="Acyl_CoA_acyltransferase"/>
</dbReference>
<dbReference type="Proteomes" id="UP000037269">
    <property type="component" value="Unassembled WGS sequence"/>
</dbReference>
<dbReference type="PROSITE" id="PS51186">
    <property type="entry name" value="GNAT"/>
    <property type="match status" value="2"/>
</dbReference>
<reference evidence="5 7" key="2">
    <citation type="submission" date="2016-10" db="EMBL/GenBank/DDBJ databases">
        <authorList>
            <person name="de Groot N.N."/>
        </authorList>
    </citation>
    <scope>NUCLEOTIDE SEQUENCE [LARGE SCALE GENOMIC DNA]</scope>
    <source>
        <strain evidence="5 7">DSM 2895</strain>
    </source>
</reference>
<evidence type="ECO:0000313" key="6">
    <source>
        <dbReference type="Proteomes" id="UP000037269"/>
    </source>
</evidence>
<dbReference type="InterPro" id="IPR000182">
    <property type="entry name" value="GNAT_dom"/>
</dbReference>
<dbReference type="AlphaFoldDB" id="A0A0D1Y508"/>
<dbReference type="RefSeq" id="WP_043063737.1">
    <property type="nucleotide sequence ID" value="NZ_BJOA01000244.1"/>
</dbReference>
<feature type="domain" description="N-acetyltransferase" evidence="3">
    <location>
        <begin position="2"/>
        <end position="153"/>
    </location>
</feature>
<reference evidence="4 6" key="1">
    <citation type="submission" date="2015-07" db="EMBL/GenBank/DDBJ databases">
        <title>Fjat-14205 dsm 2895.</title>
        <authorList>
            <person name="Liu B."/>
            <person name="Wang J."/>
            <person name="Zhu Y."/>
            <person name="Liu G."/>
            <person name="Chen Q."/>
            <person name="Chen Z."/>
            <person name="Lan J."/>
            <person name="Che J."/>
            <person name="Ge C."/>
            <person name="Shi H."/>
            <person name="Pan Z."/>
            <person name="Liu X."/>
        </authorList>
    </citation>
    <scope>NUCLEOTIDE SEQUENCE [LARGE SCALE GENOMIC DNA]</scope>
    <source>
        <strain evidence="4 6">DSM 2895</strain>
    </source>
</reference>
<dbReference type="STRING" id="47500.AF333_18860"/>
<evidence type="ECO:0000313" key="5">
    <source>
        <dbReference type="EMBL" id="SDK21067.1"/>
    </source>
</evidence>
<sequence length="283" mass="32613">MIHYKKCTEVELTSVYRAFQAGFSDYMIKMDISKEDFIKRFLGPEGNKLENSFVALNENKPIGIILGGIKVYEGIPTMRCGALAIHPEFRGKNVSNKLFEFHKEEALRNGCKQLFLEVIVGNDRAIQFYRKLGYEKVYDLSYYNLNDLSKLITSNVEGIGVKKIQFDEFRNGIQDWLHFHINWQNDIDYMEKAENNTYYGAYFNKKLAGCICVSTNGKISFFFVDKNFRGKGVASFLLQTVSKELQLSTLSIGFPNNSLLEGFLKKQSFIKNTLAQYEMYLVL</sequence>
<dbReference type="EMBL" id="FNED01000043">
    <property type="protein sequence ID" value="SDK21067.1"/>
    <property type="molecule type" value="Genomic_DNA"/>
</dbReference>
<dbReference type="OrthoDB" id="4228396at2"/>
<proteinExistence type="predicted"/>
<accession>A0A0D1Y508</accession>
<evidence type="ECO:0000256" key="2">
    <source>
        <dbReference type="ARBA" id="ARBA00023315"/>
    </source>
</evidence>
<dbReference type="SUPFAM" id="SSF55729">
    <property type="entry name" value="Acyl-CoA N-acyltransferases (Nat)"/>
    <property type="match status" value="2"/>
</dbReference>
<keyword evidence="6" id="KW-1185">Reference proteome</keyword>
<gene>
    <name evidence="4" type="ORF">AF333_18860</name>
    <name evidence="5" type="ORF">SAMN04487909_14350</name>
</gene>
<dbReference type="Proteomes" id="UP000182836">
    <property type="component" value="Unassembled WGS sequence"/>
</dbReference>
<dbReference type="PANTHER" id="PTHR43420">
    <property type="entry name" value="ACETYLTRANSFERASE"/>
    <property type="match status" value="1"/>
</dbReference>
<dbReference type="GO" id="GO:0016747">
    <property type="term" value="F:acyltransferase activity, transferring groups other than amino-acyl groups"/>
    <property type="evidence" value="ECO:0007669"/>
    <property type="project" value="InterPro"/>
</dbReference>
<name>A0A0D1Y508_ANEMI</name>
<dbReference type="PATRIC" id="fig|47500.8.peg.195"/>
<dbReference type="Pfam" id="PF00583">
    <property type="entry name" value="Acetyltransf_1"/>
    <property type="match status" value="1"/>
</dbReference>
<dbReference type="InterPro" id="IPR050680">
    <property type="entry name" value="YpeA/RimI_acetyltransf"/>
</dbReference>
<evidence type="ECO:0000256" key="1">
    <source>
        <dbReference type="ARBA" id="ARBA00022679"/>
    </source>
</evidence>
<keyword evidence="2" id="KW-0012">Acyltransferase</keyword>
<evidence type="ECO:0000313" key="7">
    <source>
        <dbReference type="Proteomes" id="UP000182836"/>
    </source>
</evidence>